<evidence type="ECO:0000256" key="2">
    <source>
        <dbReference type="ARBA" id="ARBA00002184"/>
    </source>
</evidence>
<dbReference type="RefSeq" id="WP_091984609.1">
    <property type="nucleotide sequence ID" value="NZ_FOLO01000019.1"/>
</dbReference>
<dbReference type="InterPro" id="IPR011249">
    <property type="entry name" value="Metalloenz_LuxS/M16"/>
</dbReference>
<evidence type="ECO:0000256" key="1">
    <source>
        <dbReference type="ARBA" id="ARBA00001947"/>
    </source>
</evidence>
<keyword evidence="15" id="KW-0732">Signal</keyword>
<organism evidence="20 21">
    <name type="scientific">Pseudoalteromonas denitrificans DSM 6059</name>
    <dbReference type="NCBI Taxonomy" id="1123010"/>
    <lineage>
        <taxon>Bacteria</taxon>
        <taxon>Pseudomonadati</taxon>
        <taxon>Pseudomonadota</taxon>
        <taxon>Gammaproteobacteria</taxon>
        <taxon>Alteromonadales</taxon>
        <taxon>Pseudoalteromonadaceae</taxon>
        <taxon>Pseudoalteromonas</taxon>
    </lineage>
</organism>
<evidence type="ECO:0000256" key="15">
    <source>
        <dbReference type="SAM" id="SignalP"/>
    </source>
</evidence>
<sequence length="970" mass="109499">MKPQKIKLVALCIAATLGMSALTGCSMTSNSISKSQQGAMQNSNIIKSDNDERDYRYIELDNGLKVALVSDITADKAAASLDVHIGHMSDPKGREGLSHFLEHMLFLGTEKYPKVGGYDEYLKENGGWSNAGTGQEHTNYFFEVNQGAFNEALDRFAQFFIAPTLDPEYVDREKNAVHSEFQMKIKDDARRIREVRKETSNSKHPASQFSVGNLDTLADTKDSKLIDDLKAQYKKYYSASRMALSIVGKEDLDTLEKWAREKFSAVPTNGSISSPVTIDPFLDEQLAVRIDIEPMKDVRTLTLNFPVPNSLPHFKEKPLTFISHLLGNEGEGSLFSYLKQQGLIESLGAYHYGPDDFELFTVSMSLTKKGLADYQKITQAVFAYLKLIANEGLKPSYFDELKAVAKTSFQFQEKHSAANTVQNLSGQLQYFMPENLLNSGYIYQDFSADIVKQYLDLLVPQNMRQIRVAKGLKTDKVQAEYNTPYLMTKLKSEELAQYQTPKEIESLKLPKKNPFIANNLKLKVISSDVINPEVVFEKPGFKLWHKQDSEFRIPKASVNIQIYSNEAGKDAVSRAKNTLYNALLKDSLNEFGYPAKQAGLNYNLWSTNRGMGFGVNGYDEKQVELLVTINKRIRNLTIDSAAFKLHKARLIRSWNNAQFDRPYSQSLAALSQVQRTQVYAPAVLAQALESVTIKELTSYIDSFHREIEIEALVHGNMTKEESILLGKNLHALNLTGSKAKSRAEKVVKLNTSGATLVRELDIDHDDSSLIVSYVNEDASIESRAQFALVGRIINAPFYKSIRTEQQLGYIVAGRSRMLEDLPGLFFLVQSPKAGPIELERRISLFLSDFKSQLQGMTLDKFDDYKAGLIKDLKAKDKNLNERTSRYWADINAKEFNFDSEQKLIVAIEKLSQSDMSNFYDNAMNKMKPIIVRSFGKAHREGEDYKAAQKNQNTCRSNPCFTEQLKTSIRF</sequence>
<dbReference type="EMBL" id="FOLO01000019">
    <property type="protein sequence ID" value="SFC82989.1"/>
    <property type="molecule type" value="Genomic_DNA"/>
</dbReference>
<dbReference type="InterPro" id="IPR007863">
    <property type="entry name" value="Peptidase_M16_C"/>
</dbReference>
<evidence type="ECO:0000256" key="14">
    <source>
        <dbReference type="RuleBase" id="RU004447"/>
    </source>
</evidence>
<keyword evidence="10" id="KW-0482">Metalloprotease</keyword>
<keyword evidence="7" id="KW-0479">Metal-binding</keyword>
<dbReference type="GO" id="GO:0046872">
    <property type="term" value="F:metal ion binding"/>
    <property type="evidence" value="ECO:0007669"/>
    <property type="project" value="UniProtKB-KW"/>
</dbReference>
<dbReference type="PROSITE" id="PS00143">
    <property type="entry name" value="INSULINASE"/>
    <property type="match status" value="1"/>
</dbReference>
<dbReference type="PANTHER" id="PTHR43690">
    <property type="entry name" value="NARDILYSIN"/>
    <property type="match status" value="1"/>
</dbReference>
<feature type="domain" description="Peptidase M16 C-terminal" evidence="17">
    <location>
        <begin position="227"/>
        <end position="403"/>
    </location>
</feature>
<accession>A0A1I1MC96</accession>
<evidence type="ECO:0000259" key="18">
    <source>
        <dbReference type="Pfam" id="PF16187"/>
    </source>
</evidence>
<dbReference type="GO" id="GO:0004222">
    <property type="term" value="F:metalloendopeptidase activity"/>
    <property type="evidence" value="ECO:0007669"/>
    <property type="project" value="UniProtKB-EC"/>
</dbReference>
<dbReference type="PANTHER" id="PTHR43690:SF18">
    <property type="entry name" value="INSULIN-DEGRADING ENZYME-RELATED"/>
    <property type="match status" value="1"/>
</dbReference>
<dbReference type="InterPro" id="IPR001431">
    <property type="entry name" value="Pept_M16_Zn_BS"/>
</dbReference>
<evidence type="ECO:0000256" key="3">
    <source>
        <dbReference type="ARBA" id="ARBA00007261"/>
    </source>
</evidence>
<dbReference type="OrthoDB" id="9811314at2"/>
<evidence type="ECO:0000259" key="19">
    <source>
        <dbReference type="Pfam" id="PF22456"/>
    </source>
</evidence>
<evidence type="ECO:0000256" key="7">
    <source>
        <dbReference type="ARBA" id="ARBA00022723"/>
    </source>
</evidence>
<dbReference type="Proteomes" id="UP000198862">
    <property type="component" value="Unassembled WGS sequence"/>
</dbReference>
<feature type="domain" description="Coenzyme PQQ synthesis protein F-like C-terminal lobe" evidence="19">
    <location>
        <begin position="788"/>
        <end position="887"/>
    </location>
</feature>
<comment type="cofactor">
    <cofactor evidence="1">
        <name>Zn(2+)</name>
        <dbReference type="ChEBI" id="CHEBI:29105"/>
    </cofactor>
</comment>
<dbReference type="SUPFAM" id="SSF63411">
    <property type="entry name" value="LuxS/MPP-like metallohydrolase"/>
    <property type="match status" value="4"/>
</dbReference>
<feature type="domain" description="Peptidase M16 N-terminal" evidence="16">
    <location>
        <begin position="65"/>
        <end position="203"/>
    </location>
</feature>
<evidence type="ECO:0000313" key="20">
    <source>
        <dbReference type="EMBL" id="SFC82989.1"/>
    </source>
</evidence>
<comment type="function">
    <text evidence="2">Endopeptidase that degrades small peptides of less than 7 kDa, such as glucagon and insulin.</text>
</comment>
<dbReference type="InterPro" id="IPR011765">
    <property type="entry name" value="Pept_M16_N"/>
</dbReference>
<keyword evidence="6" id="KW-0645">Protease</keyword>
<evidence type="ECO:0000256" key="11">
    <source>
        <dbReference type="ARBA" id="ARBA00029597"/>
    </source>
</evidence>
<comment type="similarity">
    <text evidence="3 14">Belongs to the peptidase M16 family.</text>
</comment>
<feature type="signal peptide" evidence="15">
    <location>
        <begin position="1"/>
        <end position="23"/>
    </location>
</feature>
<evidence type="ECO:0000256" key="9">
    <source>
        <dbReference type="ARBA" id="ARBA00022833"/>
    </source>
</evidence>
<dbReference type="InterPro" id="IPR054734">
    <property type="entry name" value="PqqF-like_C_4"/>
</dbReference>
<evidence type="ECO:0000256" key="4">
    <source>
        <dbReference type="ARBA" id="ARBA00012449"/>
    </source>
</evidence>
<dbReference type="FunFam" id="3.30.830.10:FF:000012">
    <property type="entry name" value="Protease 3"/>
    <property type="match status" value="1"/>
</dbReference>
<dbReference type="Pfam" id="PF16187">
    <property type="entry name" value="Peptidase_M16_M"/>
    <property type="match status" value="1"/>
</dbReference>
<protein>
    <recommendedName>
        <fullName evidence="5">Protease 3</fullName>
        <ecNumber evidence="4">3.4.24.55</ecNumber>
    </recommendedName>
    <alternativeName>
        <fullName evidence="13">Pitrilysin</fullName>
    </alternativeName>
    <alternativeName>
        <fullName evidence="12">Protease III</fullName>
    </alternativeName>
    <alternativeName>
        <fullName evidence="11">Protease pi</fullName>
    </alternativeName>
</protein>
<dbReference type="Pfam" id="PF05193">
    <property type="entry name" value="Peptidase_M16_C"/>
    <property type="match status" value="1"/>
</dbReference>
<dbReference type="EC" id="3.4.24.55" evidence="4"/>
<evidence type="ECO:0000256" key="6">
    <source>
        <dbReference type="ARBA" id="ARBA00022670"/>
    </source>
</evidence>
<dbReference type="Pfam" id="PF00675">
    <property type="entry name" value="Peptidase_M16"/>
    <property type="match status" value="1"/>
</dbReference>
<evidence type="ECO:0000256" key="13">
    <source>
        <dbReference type="ARBA" id="ARBA00033450"/>
    </source>
</evidence>
<dbReference type="Pfam" id="PF22456">
    <property type="entry name" value="PqqF-like_C_4"/>
    <property type="match status" value="1"/>
</dbReference>
<evidence type="ECO:0000256" key="10">
    <source>
        <dbReference type="ARBA" id="ARBA00023049"/>
    </source>
</evidence>
<dbReference type="FunFam" id="3.30.830.10:FF:000005">
    <property type="entry name" value="nardilysin isoform X1"/>
    <property type="match status" value="1"/>
</dbReference>
<evidence type="ECO:0000259" key="17">
    <source>
        <dbReference type="Pfam" id="PF05193"/>
    </source>
</evidence>
<dbReference type="PROSITE" id="PS51257">
    <property type="entry name" value="PROKAR_LIPOPROTEIN"/>
    <property type="match status" value="1"/>
</dbReference>
<proteinExistence type="inferred from homology"/>
<keyword evidence="9" id="KW-0862">Zinc</keyword>
<evidence type="ECO:0000259" key="16">
    <source>
        <dbReference type="Pfam" id="PF00675"/>
    </source>
</evidence>
<dbReference type="Gene3D" id="3.30.830.10">
    <property type="entry name" value="Metalloenzyme, LuxS/M16 peptidase-like"/>
    <property type="match status" value="4"/>
</dbReference>
<evidence type="ECO:0000256" key="8">
    <source>
        <dbReference type="ARBA" id="ARBA00022801"/>
    </source>
</evidence>
<dbReference type="GO" id="GO:0005737">
    <property type="term" value="C:cytoplasm"/>
    <property type="evidence" value="ECO:0007669"/>
    <property type="project" value="UniProtKB-ARBA"/>
</dbReference>
<dbReference type="InterPro" id="IPR032632">
    <property type="entry name" value="Peptidase_M16_M"/>
</dbReference>
<reference evidence="20 21" key="1">
    <citation type="submission" date="2016-10" db="EMBL/GenBank/DDBJ databases">
        <authorList>
            <person name="de Groot N.N."/>
        </authorList>
    </citation>
    <scope>NUCLEOTIDE SEQUENCE [LARGE SCALE GENOMIC DNA]</scope>
    <source>
        <strain evidence="20 21">DSM 6059</strain>
    </source>
</reference>
<name>A0A1I1MC96_9GAMM</name>
<gene>
    <name evidence="20" type="ORF">SAMN02745724_02658</name>
</gene>
<evidence type="ECO:0000313" key="21">
    <source>
        <dbReference type="Proteomes" id="UP000198862"/>
    </source>
</evidence>
<feature type="domain" description="Peptidase M16 middle/third" evidence="18">
    <location>
        <begin position="409"/>
        <end position="685"/>
    </location>
</feature>
<dbReference type="GO" id="GO:0006508">
    <property type="term" value="P:proteolysis"/>
    <property type="evidence" value="ECO:0007669"/>
    <property type="project" value="UniProtKB-KW"/>
</dbReference>
<dbReference type="STRING" id="1123010.SAMN02745724_02658"/>
<dbReference type="AlphaFoldDB" id="A0A1I1MC96"/>
<keyword evidence="8" id="KW-0378">Hydrolase</keyword>
<feature type="chain" id="PRO_5011663945" description="Protease 3" evidence="15">
    <location>
        <begin position="24"/>
        <end position="970"/>
    </location>
</feature>
<keyword evidence="21" id="KW-1185">Reference proteome</keyword>
<evidence type="ECO:0000256" key="12">
    <source>
        <dbReference type="ARBA" id="ARBA00031184"/>
    </source>
</evidence>
<evidence type="ECO:0000256" key="5">
    <source>
        <dbReference type="ARBA" id="ARBA00017565"/>
    </source>
</evidence>
<dbReference type="InterPro" id="IPR050626">
    <property type="entry name" value="Peptidase_M16"/>
</dbReference>